<evidence type="ECO:0000256" key="1">
    <source>
        <dbReference type="SAM" id="Phobius"/>
    </source>
</evidence>
<reference evidence="2 3" key="1">
    <citation type="submission" date="2011-10" db="EMBL/GenBank/DDBJ databases">
        <title>The Genome Sequence of Fusobacterium sp. 4_1_13.</title>
        <authorList>
            <consortium name="The Broad Institute Genome Sequencing Platform"/>
            <person name="Earl A."/>
            <person name="Ward D."/>
            <person name="Feldgarden M."/>
            <person name="Gevers D."/>
            <person name="Strauss J."/>
            <person name="Ambrose C."/>
            <person name="Allen-Vercoe E."/>
            <person name="Young S.K."/>
            <person name="Zeng Q."/>
            <person name="Gargeya S."/>
            <person name="Fitzgerald M."/>
            <person name="Haas B."/>
            <person name="Abouelleil A."/>
            <person name="Alvarado L."/>
            <person name="Arachchi H.M."/>
            <person name="Berlin A."/>
            <person name="Brown A."/>
            <person name="Chapman S.B."/>
            <person name="Chen Z."/>
            <person name="Dunbar C."/>
            <person name="Freedman E."/>
            <person name="Gearin G."/>
            <person name="Goldberg J."/>
            <person name="Griggs A."/>
            <person name="Gujja S."/>
            <person name="Heiman D."/>
            <person name="Howarth C."/>
            <person name="Larson L."/>
            <person name="Lui A."/>
            <person name="MacDonald P.J."/>
            <person name="Montmayeur A."/>
            <person name="Murphy C."/>
            <person name="Neiman D."/>
            <person name="Pearson M."/>
            <person name="Priest M."/>
            <person name="Roberts A."/>
            <person name="Saif S."/>
            <person name="Shea T."/>
            <person name="Shenoy N."/>
            <person name="Sisk P."/>
            <person name="Stolte C."/>
            <person name="Sykes S."/>
            <person name="Wortman J."/>
            <person name="Nusbaum C."/>
            <person name="Birren B."/>
        </authorList>
    </citation>
    <scope>NUCLEOTIDE SEQUENCE [LARGE SCALE GENOMIC DNA]</scope>
    <source>
        <strain evidence="2 3">4_1_13</strain>
    </source>
</reference>
<dbReference type="AlphaFoldDB" id="A0A0M1VV44"/>
<comment type="caution">
    <text evidence="2">The sequence shown here is derived from an EMBL/GenBank/DDBJ whole genome shotgun (WGS) entry which is preliminary data.</text>
</comment>
<name>A0A0M1VV44_FUSVC</name>
<organism evidence="2 3">
    <name type="scientific">Fusobacterium vincentii 4_1_13</name>
    <dbReference type="NCBI Taxonomy" id="469606"/>
    <lineage>
        <taxon>Bacteria</taxon>
        <taxon>Fusobacteriati</taxon>
        <taxon>Fusobacteriota</taxon>
        <taxon>Fusobacteriia</taxon>
        <taxon>Fusobacteriales</taxon>
        <taxon>Fusobacteriaceae</taxon>
        <taxon>Fusobacterium</taxon>
    </lineage>
</organism>
<evidence type="ECO:0000313" key="3">
    <source>
        <dbReference type="Proteomes" id="UP000004925"/>
    </source>
</evidence>
<accession>A0A0M1VV44</accession>
<dbReference type="RefSeq" id="WP_008803157.1">
    <property type="nucleotide sequence ID" value="NZ_KQ235737.1"/>
</dbReference>
<feature type="transmembrane region" description="Helical" evidence="1">
    <location>
        <begin position="44"/>
        <end position="67"/>
    </location>
</feature>
<proteinExistence type="predicted"/>
<protein>
    <submittedName>
        <fullName evidence="2">Uncharacterized protein</fullName>
    </submittedName>
</protein>
<feature type="transmembrane region" description="Helical" evidence="1">
    <location>
        <begin position="7"/>
        <end position="24"/>
    </location>
</feature>
<sequence>MKNGYKVIIFILMLIGFLLIPYFIDLFIIGNETIKINVKKSDFFLFLGSYLGAAFGALITIVGALWLNEKERALKENKEFCKKIEKIKKLYLLFFNTVYLEYSNLEEIIRNLYDIPNFTSGARRADTVFLRKIILELDEDFIDTANKIIFDIEQEYNNKEILENSMRNDKVAIYKKYQAISNLVKKIEGFDKNDKVEKTIYNYWTYYGKIFKEYEKESRDILNKKL</sequence>
<gene>
    <name evidence="2" type="ORF">FSCG_01270</name>
</gene>
<keyword evidence="1" id="KW-0472">Membrane</keyword>
<dbReference type="Proteomes" id="UP000004925">
    <property type="component" value="Unassembled WGS sequence"/>
</dbReference>
<keyword evidence="1" id="KW-1133">Transmembrane helix</keyword>
<dbReference type="EMBL" id="ACDE02000019">
    <property type="protein sequence ID" value="EEO40557.1"/>
    <property type="molecule type" value="Genomic_DNA"/>
</dbReference>
<evidence type="ECO:0000313" key="2">
    <source>
        <dbReference type="EMBL" id="EEO40557.1"/>
    </source>
</evidence>
<keyword evidence="1" id="KW-0812">Transmembrane</keyword>
<dbReference type="HOGENOM" id="CLU_1223264_0_0_0"/>